<dbReference type="GO" id="GO:0016747">
    <property type="term" value="F:acyltransferase activity, transferring groups other than amino-acyl groups"/>
    <property type="evidence" value="ECO:0007669"/>
    <property type="project" value="InterPro"/>
</dbReference>
<dbReference type="SUPFAM" id="SSF55729">
    <property type="entry name" value="Acyl-CoA N-acyltransferases (Nat)"/>
    <property type="match status" value="1"/>
</dbReference>
<reference evidence="2 3" key="1">
    <citation type="journal article" date="2016" name="Nat. Commun.">
        <title>Thousands of microbial genomes shed light on interconnected biogeochemical processes in an aquifer system.</title>
        <authorList>
            <person name="Anantharaman K."/>
            <person name="Brown C.T."/>
            <person name="Hug L.A."/>
            <person name="Sharon I."/>
            <person name="Castelle C.J."/>
            <person name="Probst A.J."/>
            <person name="Thomas B.C."/>
            <person name="Singh A."/>
            <person name="Wilkins M.J."/>
            <person name="Karaoz U."/>
            <person name="Brodie E.L."/>
            <person name="Williams K.H."/>
            <person name="Hubbard S.S."/>
            <person name="Banfield J.F."/>
        </authorList>
    </citation>
    <scope>NUCLEOTIDE SEQUENCE [LARGE SCALE GENOMIC DNA]</scope>
</reference>
<name>A0A1F5G4X2_9BACT</name>
<feature type="domain" description="N-acetyltransferase" evidence="1">
    <location>
        <begin position="9"/>
        <end position="169"/>
    </location>
</feature>
<dbReference type="InterPro" id="IPR016181">
    <property type="entry name" value="Acyl_CoA_acyltransferase"/>
</dbReference>
<organism evidence="2 3">
    <name type="scientific">Candidatus Curtissbacteria bacterium RBG_13_35_7</name>
    <dbReference type="NCBI Taxonomy" id="1797705"/>
    <lineage>
        <taxon>Bacteria</taxon>
        <taxon>Candidatus Curtissiibacteriota</taxon>
    </lineage>
</organism>
<dbReference type="EMBL" id="MFAT01000012">
    <property type="protein sequence ID" value="OGD86898.1"/>
    <property type="molecule type" value="Genomic_DNA"/>
</dbReference>
<protein>
    <recommendedName>
        <fullName evidence="1">N-acetyltransferase domain-containing protein</fullName>
    </recommendedName>
</protein>
<dbReference type="Proteomes" id="UP000176317">
    <property type="component" value="Unassembled WGS sequence"/>
</dbReference>
<dbReference type="PANTHER" id="PTHR43415">
    <property type="entry name" value="SPERMIDINE N(1)-ACETYLTRANSFERASE"/>
    <property type="match status" value="1"/>
</dbReference>
<evidence type="ECO:0000313" key="3">
    <source>
        <dbReference type="Proteomes" id="UP000176317"/>
    </source>
</evidence>
<proteinExistence type="predicted"/>
<gene>
    <name evidence="2" type="ORF">A2164_01015</name>
</gene>
<dbReference type="AlphaFoldDB" id="A0A1F5G4X2"/>
<dbReference type="PROSITE" id="PS51186">
    <property type="entry name" value="GNAT"/>
    <property type="match status" value="1"/>
</dbReference>
<dbReference type="Pfam" id="PF13302">
    <property type="entry name" value="Acetyltransf_3"/>
    <property type="match status" value="1"/>
</dbReference>
<evidence type="ECO:0000313" key="2">
    <source>
        <dbReference type="EMBL" id="OGD86898.1"/>
    </source>
</evidence>
<dbReference type="PANTHER" id="PTHR43415:SF3">
    <property type="entry name" value="GNAT-FAMILY ACETYLTRANSFERASE"/>
    <property type="match status" value="1"/>
</dbReference>
<evidence type="ECO:0000259" key="1">
    <source>
        <dbReference type="PROSITE" id="PS51186"/>
    </source>
</evidence>
<accession>A0A1F5G4X2</accession>
<dbReference type="Gene3D" id="3.40.630.30">
    <property type="match status" value="1"/>
</dbReference>
<sequence>MSQVNLNGYSLRPIEEKDLEWIRKLRNDESTWSQLGTFKFIYEVTQKNWFKDLKKRDDSEYLVFCNSKSNLGLVRLTEIDRGNRSMCVGGDIILEKRGKGLSKIMYRLIFKVGFDLLGMNRLWLNVLETNKKAIYIYKKNGFRGEGILREAIYRNGKFYNYFLMSILAKEYYQDNQNK</sequence>
<dbReference type="InterPro" id="IPR000182">
    <property type="entry name" value="GNAT_dom"/>
</dbReference>
<comment type="caution">
    <text evidence="2">The sequence shown here is derived from an EMBL/GenBank/DDBJ whole genome shotgun (WGS) entry which is preliminary data.</text>
</comment>